<evidence type="ECO:0000313" key="1">
    <source>
        <dbReference type="EMBL" id="ANN77310.1"/>
    </source>
</evidence>
<reference evidence="1 2" key="1">
    <citation type="submission" date="2016-06" db="EMBL/GenBank/DDBJ databases">
        <title>Complete genome sequences of Bordetella bronchialis and Bordetella flabilis.</title>
        <authorList>
            <person name="LiPuma J.J."/>
            <person name="Spilker T."/>
        </authorList>
    </citation>
    <scope>NUCLEOTIDE SEQUENCE [LARGE SCALE GENOMIC DNA]</scope>
    <source>
        <strain evidence="1 2">AU10664</strain>
    </source>
</reference>
<name>A0A193GBV8_9BORD</name>
<protein>
    <submittedName>
        <fullName evidence="1">Uncharacterized protein</fullName>
    </submittedName>
</protein>
<accession>A0A193GBV8</accession>
<dbReference type="RefSeq" id="WP_066656581.1">
    <property type="nucleotide sequence ID" value="NZ_CBCSCL010000005.1"/>
</dbReference>
<keyword evidence="2" id="KW-1185">Reference proteome</keyword>
<sequence>MSAMMCLPCQSITLATAGLQAHQSLVHEGFVRPTEKHRENHREDRFRCSCCHTQWIRETDRWGMDLGFRLAPVQSGARPRFAYSENTPRAGVRVYQVSAG</sequence>
<dbReference type="STRING" id="463014.BAU07_09535"/>
<dbReference type="Proteomes" id="UP000091926">
    <property type="component" value="Chromosome"/>
</dbReference>
<evidence type="ECO:0000313" key="2">
    <source>
        <dbReference type="Proteomes" id="UP000091926"/>
    </source>
</evidence>
<organism evidence="1 2">
    <name type="scientific">Bordetella flabilis</name>
    <dbReference type="NCBI Taxonomy" id="463014"/>
    <lineage>
        <taxon>Bacteria</taxon>
        <taxon>Pseudomonadati</taxon>
        <taxon>Pseudomonadota</taxon>
        <taxon>Betaproteobacteria</taxon>
        <taxon>Burkholderiales</taxon>
        <taxon>Alcaligenaceae</taxon>
        <taxon>Bordetella</taxon>
    </lineage>
</organism>
<gene>
    <name evidence="1" type="ORF">BAU07_09535</name>
</gene>
<dbReference type="AlphaFoldDB" id="A0A193GBV8"/>
<dbReference type="KEGG" id="bfz:BAU07_09535"/>
<proteinExistence type="predicted"/>
<dbReference type="EMBL" id="CP016172">
    <property type="protein sequence ID" value="ANN77310.1"/>
    <property type="molecule type" value="Genomic_DNA"/>
</dbReference>